<gene>
    <name evidence="1" type="ordered locus">VPA1366</name>
</gene>
<dbReference type="EMBL" id="BA000032">
    <property type="protein sequence ID" value="BAC62709.1"/>
    <property type="molecule type" value="Genomic_DNA"/>
</dbReference>
<protein>
    <submittedName>
        <fullName evidence="1">Uncharacterized protein</fullName>
    </submittedName>
</protein>
<dbReference type="HOGENOM" id="CLU_1721608_0_0_6"/>
<dbReference type="KEGG" id="vpa:VPA1366"/>
<reference evidence="1 2" key="1">
    <citation type="journal article" date="2003" name="Lancet">
        <title>Genome sequence of Vibrio parahaemolyticus: a pathogenic mechanism distinct from that of V. cholerae.</title>
        <authorList>
            <person name="Makino K."/>
            <person name="Oshima K."/>
            <person name="Kurokawa K."/>
            <person name="Yokoyama K."/>
            <person name="Uda T."/>
            <person name="Tagomori K."/>
            <person name="Iijima Y."/>
            <person name="Najima M."/>
            <person name="Nakano M."/>
            <person name="Yamashita A."/>
            <person name="Kubota Y."/>
            <person name="Kimura S."/>
            <person name="Yasunaga T."/>
            <person name="Honda T."/>
            <person name="Shinagawa H."/>
            <person name="Hattori M."/>
            <person name="Iida T."/>
        </authorList>
    </citation>
    <scope>NUCLEOTIDE SEQUENCE [LARGE SCALE GENOMIC DNA]</scope>
    <source>
        <strain evidence="2">RIMD 2210633</strain>
    </source>
</reference>
<evidence type="ECO:0000313" key="1">
    <source>
        <dbReference type="EMBL" id="BAC62709.1"/>
    </source>
</evidence>
<name>Q87GF0_VIBPA</name>
<proteinExistence type="predicted"/>
<dbReference type="eggNOG" id="ENOG502ZMMQ">
    <property type="taxonomic scope" value="Bacteria"/>
</dbReference>
<dbReference type="RefSeq" id="WP_011106492.1">
    <property type="nucleotide sequence ID" value="NC_004605.1"/>
</dbReference>
<sequence length="152" mass="17847">MKRSEKWYFKLKHHCLGNEYLTVEQFEVLTGLTEAEIESFFKQSRRQIRQFLLHLGKVVRYQKSKQVEISSDWSTLRHELGQRVCLYSDSIGIHKISQEGDDLEYGLALLANIDRRKAVTWTIRLKKNLPDFAINVASIPRLTILLNQLNQD</sequence>
<organism evidence="1 2">
    <name type="scientific">Vibrio parahaemolyticus serotype O3:K6 (strain RIMD 2210633)</name>
    <dbReference type="NCBI Taxonomy" id="223926"/>
    <lineage>
        <taxon>Bacteria</taxon>
        <taxon>Pseudomonadati</taxon>
        <taxon>Pseudomonadota</taxon>
        <taxon>Gammaproteobacteria</taxon>
        <taxon>Vibrionales</taxon>
        <taxon>Vibrionaceae</taxon>
        <taxon>Vibrio</taxon>
    </lineage>
</organism>
<dbReference type="GeneID" id="1192062"/>
<dbReference type="AlphaFoldDB" id="Q87GF0"/>
<accession>Q87GF0</accession>
<dbReference type="Proteomes" id="UP000002493">
    <property type="component" value="Chromosome 2"/>
</dbReference>
<evidence type="ECO:0000313" key="2">
    <source>
        <dbReference type="Proteomes" id="UP000002493"/>
    </source>
</evidence>